<dbReference type="SUPFAM" id="SSF46894">
    <property type="entry name" value="C-terminal effector domain of the bipartite response regulators"/>
    <property type="match status" value="1"/>
</dbReference>
<dbReference type="RefSeq" id="WP_123099918.1">
    <property type="nucleotide sequence ID" value="NZ_RIBZ01000154.1"/>
</dbReference>
<evidence type="ECO:0000313" key="6">
    <source>
        <dbReference type="Proteomes" id="UP000275401"/>
    </source>
</evidence>
<feature type="domain" description="HTH luxR-type" evidence="4">
    <location>
        <begin position="850"/>
        <end position="907"/>
    </location>
</feature>
<evidence type="ECO:0000256" key="1">
    <source>
        <dbReference type="ARBA" id="ARBA00022741"/>
    </source>
</evidence>
<feature type="coiled-coil region" evidence="3">
    <location>
        <begin position="560"/>
        <end position="587"/>
    </location>
</feature>
<evidence type="ECO:0000256" key="3">
    <source>
        <dbReference type="SAM" id="Coils"/>
    </source>
</evidence>
<dbReference type="Pfam" id="PF13191">
    <property type="entry name" value="AAA_16"/>
    <property type="match status" value="1"/>
</dbReference>
<dbReference type="SUPFAM" id="SSF52540">
    <property type="entry name" value="P-loop containing nucleoside triphosphate hydrolases"/>
    <property type="match status" value="1"/>
</dbReference>
<dbReference type="InterPro" id="IPR027417">
    <property type="entry name" value="P-loop_NTPase"/>
</dbReference>
<organism evidence="5 6">
    <name type="scientific">Streptomyces botrytidirepellens</name>
    <dbReference type="NCBI Taxonomy" id="2486417"/>
    <lineage>
        <taxon>Bacteria</taxon>
        <taxon>Bacillati</taxon>
        <taxon>Actinomycetota</taxon>
        <taxon>Actinomycetes</taxon>
        <taxon>Kitasatosporales</taxon>
        <taxon>Streptomycetaceae</taxon>
        <taxon>Streptomyces</taxon>
    </lineage>
</organism>
<dbReference type="GO" id="GO:0004016">
    <property type="term" value="F:adenylate cyclase activity"/>
    <property type="evidence" value="ECO:0007669"/>
    <property type="project" value="TreeGrafter"/>
</dbReference>
<dbReference type="Proteomes" id="UP000275401">
    <property type="component" value="Unassembled WGS sequence"/>
</dbReference>
<keyword evidence="3" id="KW-0175">Coiled coil</keyword>
<dbReference type="SMART" id="SM00421">
    <property type="entry name" value="HTH_LUXR"/>
    <property type="match status" value="1"/>
</dbReference>
<protein>
    <submittedName>
        <fullName evidence="5">Helix-turn-helix transcriptional regulator</fullName>
    </submittedName>
</protein>
<dbReference type="InterPro" id="IPR041664">
    <property type="entry name" value="AAA_16"/>
</dbReference>
<accession>A0A3M8WHJ9</accession>
<keyword evidence="6" id="KW-1185">Reference proteome</keyword>
<keyword evidence="1" id="KW-0547">Nucleotide-binding</keyword>
<evidence type="ECO:0000259" key="4">
    <source>
        <dbReference type="SMART" id="SM00421"/>
    </source>
</evidence>
<proteinExistence type="predicted"/>
<sequence length="918" mass="97969">MQLNGLPFPGREREQAVLASVVTDLAAGRPAVVTVSGRPGFGQGPLLRWTAELAEERGLRVLRAQATLGESRLRYGVVEQLLTTMDGLTDSSPGALAVPERDDRLPGLAELLRSARDRPTLVVVDEVEWLDPDSRRWFGALVRRLPGMPVSLLASSSGVSHWGWCGGFPFPGPVPSRQLALSAFTLRDVATLVTTVCGTPGQEPFNTAACEISAGNPMVLHEALRQFTARGYPPVAERVPELRALIEAICGEYVARALSGLSDTAVAVVRALAVCGELLDLPQLYALAGPRAASEPGLGAALEASGLATASDTGLRLCCPEARKWILEEMTAAERAELHARAAELAHRAALPDEDIARLLLDARPLGEPWVIHVLRRTCAATLRAGRPDRAIACLSRALEEPLDPAERAQLGLELAAIEVLTAPEASDRRLAEIVRSGGDAPARARVRAADLGLTRGGVESLRSAVAHALPTAQGAEREALAGLFRLTERGSADDADLLLPEIPPLPARPTDPAQAAARARQLALHGEDLPTARALARLAFTGEPGSDVLILPRITAGRILLLTDDLDEAEARLDALHVDLRRRKARAAAALVLAVRGELNLRQGRLDAAERDVAAAGRALPHAHWHPYHVSYLAGLRITVALDGGRIDEARELADAPVPAGAQDSVSFGHLLFARALVASRDGRLPEALELFRACGRRLLRHDRANPALMPWRSMAAEVCHALGDHEEAQRLCREEIALARRWGAAGTLGVALLGAGRVAREARAHRLREAVHSLRPTAARLAYAGALIDLATAELDAGDRQAAAPLVAELFTFTTTHRPSSRLAGRVRTLAERLGQSAAPGPGPHPAWATLTEPERRTATLAGLGHGNREIAEMLSVTRRTVELRLSGAYRKLRIGGRAELHALVRATEGYGTDVA</sequence>
<dbReference type="PANTHER" id="PTHR16305:SF35">
    <property type="entry name" value="TRANSCRIPTIONAL ACTIVATOR DOMAIN"/>
    <property type="match status" value="1"/>
</dbReference>
<dbReference type="Gene3D" id="1.25.40.10">
    <property type="entry name" value="Tetratricopeptide repeat domain"/>
    <property type="match status" value="1"/>
</dbReference>
<dbReference type="EMBL" id="RIBZ01000154">
    <property type="protein sequence ID" value="RNG28840.1"/>
    <property type="molecule type" value="Genomic_DNA"/>
</dbReference>
<dbReference type="InterPro" id="IPR036388">
    <property type="entry name" value="WH-like_DNA-bd_sf"/>
</dbReference>
<dbReference type="AlphaFoldDB" id="A0A3M8WHJ9"/>
<evidence type="ECO:0000313" key="5">
    <source>
        <dbReference type="EMBL" id="RNG28840.1"/>
    </source>
</evidence>
<evidence type="ECO:0000256" key="2">
    <source>
        <dbReference type="ARBA" id="ARBA00022840"/>
    </source>
</evidence>
<keyword evidence="2" id="KW-0067">ATP-binding</keyword>
<dbReference type="Gene3D" id="1.10.10.10">
    <property type="entry name" value="Winged helix-like DNA-binding domain superfamily/Winged helix DNA-binding domain"/>
    <property type="match status" value="1"/>
</dbReference>
<dbReference type="GO" id="GO:0005737">
    <property type="term" value="C:cytoplasm"/>
    <property type="evidence" value="ECO:0007669"/>
    <property type="project" value="TreeGrafter"/>
</dbReference>
<comment type="caution">
    <text evidence="5">The sequence shown here is derived from an EMBL/GenBank/DDBJ whole genome shotgun (WGS) entry which is preliminary data.</text>
</comment>
<reference evidence="5 6" key="1">
    <citation type="submission" date="2018-11" db="EMBL/GenBank/DDBJ databases">
        <title>The Potential of Streptomyces as Biocontrol Agents against the Tomato grey mould, Botrytis cinerea (Gray mold) Frontiers in Microbiology.</title>
        <authorList>
            <person name="Li D."/>
        </authorList>
    </citation>
    <scope>NUCLEOTIDE SEQUENCE [LARGE SCALE GENOMIC DNA]</scope>
    <source>
        <strain evidence="5 6">NEAU-LD23</strain>
    </source>
</reference>
<dbReference type="InterPro" id="IPR000792">
    <property type="entry name" value="Tscrpt_reg_LuxR_C"/>
</dbReference>
<dbReference type="GO" id="GO:0003677">
    <property type="term" value="F:DNA binding"/>
    <property type="evidence" value="ECO:0007669"/>
    <property type="project" value="InterPro"/>
</dbReference>
<gene>
    <name evidence="5" type="ORF">EEJ42_11975</name>
</gene>
<dbReference type="PANTHER" id="PTHR16305">
    <property type="entry name" value="TESTICULAR SOLUBLE ADENYLYL CYCLASE"/>
    <property type="match status" value="1"/>
</dbReference>
<dbReference type="GO" id="GO:0006355">
    <property type="term" value="P:regulation of DNA-templated transcription"/>
    <property type="evidence" value="ECO:0007669"/>
    <property type="project" value="InterPro"/>
</dbReference>
<name>A0A3M8WHJ9_9ACTN</name>
<dbReference type="InterPro" id="IPR016032">
    <property type="entry name" value="Sig_transdc_resp-reg_C-effctor"/>
</dbReference>
<dbReference type="GO" id="GO:0005524">
    <property type="term" value="F:ATP binding"/>
    <property type="evidence" value="ECO:0007669"/>
    <property type="project" value="UniProtKB-KW"/>
</dbReference>
<dbReference type="SUPFAM" id="SSF48452">
    <property type="entry name" value="TPR-like"/>
    <property type="match status" value="1"/>
</dbReference>
<dbReference type="InterPro" id="IPR011990">
    <property type="entry name" value="TPR-like_helical_dom_sf"/>
</dbReference>